<comment type="caution">
    <text evidence="5">The sequence shown here is derived from an EMBL/GenBank/DDBJ whole genome shotgun (WGS) entry which is preliminary data.</text>
</comment>
<dbReference type="EMBL" id="JACHDB010000002">
    <property type="protein sequence ID" value="MBB5435380.1"/>
    <property type="molecule type" value="Genomic_DNA"/>
</dbReference>
<evidence type="ECO:0000256" key="3">
    <source>
        <dbReference type="ARBA" id="ARBA00022729"/>
    </source>
</evidence>
<evidence type="ECO:0000256" key="2">
    <source>
        <dbReference type="ARBA" id="ARBA00022448"/>
    </source>
</evidence>
<keyword evidence="6" id="KW-1185">Reference proteome</keyword>
<dbReference type="CDD" id="cd14747">
    <property type="entry name" value="PBP2_MalE"/>
    <property type="match status" value="1"/>
</dbReference>
<dbReference type="Gene3D" id="3.40.190.10">
    <property type="entry name" value="Periplasmic binding protein-like II"/>
    <property type="match status" value="2"/>
</dbReference>
<evidence type="ECO:0000256" key="4">
    <source>
        <dbReference type="SAM" id="MobiDB-lite"/>
    </source>
</evidence>
<feature type="region of interest" description="Disordered" evidence="4">
    <location>
        <begin position="423"/>
        <end position="444"/>
    </location>
</feature>
<proteinExistence type="inferred from homology"/>
<keyword evidence="2" id="KW-0813">Transport</keyword>
<feature type="region of interest" description="Disordered" evidence="4">
    <location>
        <begin position="1"/>
        <end position="24"/>
    </location>
</feature>
<name>A0A7W8QRP8_9ACTN</name>
<dbReference type="RefSeq" id="WP_246528801.1">
    <property type="nucleotide sequence ID" value="NZ_JACHDB010000002.1"/>
</dbReference>
<organism evidence="5 6">
    <name type="scientific">Nocardiopsis composta</name>
    <dbReference type="NCBI Taxonomy" id="157465"/>
    <lineage>
        <taxon>Bacteria</taxon>
        <taxon>Bacillati</taxon>
        <taxon>Actinomycetota</taxon>
        <taxon>Actinomycetes</taxon>
        <taxon>Streptosporangiales</taxon>
        <taxon>Nocardiopsidaceae</taxon>
        <taxon>Nocardiopsis</taxon>
    </lineage>
</organism>
<dbReference type="GO" id="GO:1901982">
    <property type="term" value="F:maltose binding"/>
    <property type="evidence" value="ECO:0007669"/>
    <property type="project" value="TreeGrafter"/>
</dbReference>
<keyword evidence="3" id="KW-0732">Signal</keyword>
<dbReference type="PANTHER" id="PTHR30061">
    <property type="entry name" value="MALTOSE-BINDING PERIPLASMIC PROTEIN"/>
    <property type="match status" value="1"/>
</dbReference>
<gene>
    <name evidence="5" type="ORF">HDA36_005528</name>
</gene>
<dbReference type="PANTHER" id="PTHR30061:SF50">
    <property type="entry name" value="MALTOSE_MALTODEXTRIN-BINDING PERIPLASMIC PROTEIN"/>
    <property type="match status" value="1"/>
</dbReference>
<dbReference type="AlphaFoldDB" id="A0A7W8QRP8"/>
<dbReference type="SUPFAM" id="SSF53850">
    <property type="entry name" value="Periplasmic binding protein-like II"/>
    <property type="match status" value="1"/>
</dbReference>
<sequence>MEPKIPQPATGHRTRRGTPARTGRRALPAAAAAAALGLAATACGGGGGAGGDDGTLTVWIMEGTNPDATEYFEAVGERFEEEHGMPVEVEFVPWADAHDKFTKGMAGGTLPDVAELGTTFTPEFAEVGALVELTDRVGDTGAYNPALVEAGTYGGEVYGMPWYAGIRSIIYRTDVFEELDLEVPENWDELRETAKTIAEEGEDDMTAFPVPGAAPYSVMPFIWGAGGDIAEQDGDQWTGTLSSEKSLEGLEFYTGLALEDGVSSTGASTWKETDVQDNFVDGKVAMAISGSWTPAAIAEADPDLAENLGAFPIPGPDGGYSPSFMGGSHLGMFAGGNEDAAWSYIELLTGDEFAQRWTEESTYFPGRQDQIEALAESDDPLVAPFAVQALEAGASAPVAPQWGQVEGKQVIPEMTQSVLNGDATAEEAAKKADETIDATLNQES</sequence>
<dbReference type="Proteomes" id="UP000572635">
    <property type="component" value="Unassembled WGS sequence"/>
</dbReference>
<evidence type="ECO:0000313" key="6">
    <source>
        <dbReference type="Proteomes" id="UP000572635"/>
    </source>
</evidence>
<dbReference type="Pfam" id="PF01547">
    <property type="entry name" value="SBP_bac_1"/>
    <property type="match status" value="1"/>
</dbReference>
<evidence type="ECO:0000256" key="1">
    <source>
        <dbReference type="ARBA" id="ARBA00008520"/>
    </source>
</evidence>
<dbReference type="InterPro" id="IPR006059">
    <property type="entry name" value="SBP"/>
</dbReference>
<accession>A0A7W8QRP8</accession>
<dbReference type="GO" id="GO:0055052">
    <property type="term" value="C:ATP-binding cassette (ABC) transporter complex, substrate-binding subunit-containing"/>
    <property type="evidence" value="ECO:0007669"/>
    <property type="project" value="TreeGrafter"/>
</dbReference>
<reference evidence="5 6" key="1">
    <citation type="submission" date="2020-08" db="EMBL/GenBank/DDBJ databases">
        <title>Sequencing the genomes of 1000 actinobacteria strains.</title>
        <authorList>
            <person name="Klenk H.-P."/>
        </authorList>
    </citation>
    <scope>NUCLEOTIDE SEQUENCE [LARGE SCALE GENOMIC DNA]</scope>
    <source>
        <strain evidence="5 6">DSM 44551</strain>
    </source>
</reference>
<feature type="compositionally biased region" description="Basic residues" evidence="4">
    <location>
        <begin position="12"/>
        <end position="24"/>
    </location>
</feature>
<dbReference type="GO" id="GO:0042956">
    <property type="term" value="P:maltodextrin transmembrane transport"/>
    <property type="evidence" value="ECO:0007669"/>
    <property type="project" value="TreeGrafter"/>
</dbReference>
<evidence type="ECO:0000313" key="5">
    <source>
        <dbReference type="EMBL" id="MBB5435380.1"/>
    </source>
</evidence>
<comment type="similarity">
    <text evidence="1">Belongs to the bacterial solute-binding protein 1 family.</text>
</comment>
<protein>
    <submittedName>
        <fullName evidence="5">N,N'-diacetylchitobiose transport system substrate-binding protein</fullName>
    </submittedName>
</protein>
<dbReference type="GO" id="GO:0015768">
    <property type="term" value="P:maltose transport"/>
    <property type="evidence" value="ECO:0007669"/>
    <property type="project" value="TreeGrafter"/>
</dbReference>